<dbReference type="AlphaFoldDB" id="A0A1Y5RCN0"/>
<keyword evidence="2" id="KW-0732">Signal</keyword>
<feature type="signal peptide" evidence="2">
    <location>
        <begin position="1"/>
        <end position="22"/>
    </location>
</feature>
<reference evidence="3 4" key="1">
    <citation type="submission" date="2017-03" db="EMBL/GenBank/DDBJ databases">
        <authorList>
            <person name="Afonso C.L."/>
            <person name="Miller P.J."/>
            <person name="Scott M.A."/>
            <person name="Spackman E."/>
            <person name="Goraichik I."/>
            <person name="Dimitrov K.M."/>
            <person name="Suarez D.L."/>
            <person name="Swayne D.E."/>
        </authorList>
    </citation>
    <scope>NUCLEOTIDE SEQUENCE [LARGE SCALE GENOMIC DNA]</scope>
    <source>
        <strain evidence="3 4">CECT 8620</strain>
    </source>
</reference>
<sequence length="749" mass="80463">MPFFRAATGALGALCFSISALRAETIDVKSGEHADFSRLVIQFAQPTNWTLGRTQTGYEFRPARAEVRYRLDSIFTLIPKKRIKSVEDLKDGSLFLTVPENFSADAFEIRAGRVVIDIKDEAPRQNSVFERPLASQESREIVVTPQETPVAEKKAPIPADLIDLPAPKPQIAAPLFPVTFADPEEDDAAAEQAQQDLFDLQTRTLETEQQVIASLSRAVSQGLLSADTTPVPSFNLPAPSSPAAAPATSTQPNAAEDAMPPQTPQAVPPAPEVKRTPENHIRLETAIDRARGGRGQSPAPQMAEHACLDGDIVNIATWGEPPEEGLMFATYRNGLTQEFDTPNPEQVAALAKYYAYLTFGAEARAALRDFGVIVEDMALIDTVAAIMDGDPVTDPNPFADSYACDSASALWALLASDRFPRDANRNDTAILDAFSALPSHLRWHIGPRLAEIYVKNGALPQADRIKNVLNRGEERAVEAMDLLDARIDLADQNANDAIARLETIVAEDGTLAAEALADLMAAQLASGIPVSPQRIVDAQSMARTYTGTPMAQTLNTRAFQAMIAAGDGAAVLTQLLTKDDIEMAPATKDELASDALKTLAENGDTQEFLKATGQISRTPEARRFSQDALGAAAVQLARLEFDAAARSFYQKSGGSANRVATLAMSQTYIDRDEPAQALGLLATLAGDDADQLRTLAQALLDQQAAQVAPPPRAQPTLLALPDSPVTVEVAGTLLEQAESWRDKALSALE</sequence>
<feature type="compositionally biased region" description="Pro residues" evidence="1">
    <location>
        <begin position="261"/>
        <end position="271"/>
    </location>
</feature>
<name>A0A1Y5RCN0_9RHOB</name>
<accession>A0A1Y5RCN0</accession>
<dbReference type="EMBL" id="FWFS01000001">
    <property type="protein sequence ID" value="SLN13112.1"/>
    <property type="molecule type" value="Genomic_DNA"/>
</dbReference>
<keyword evidence="4" id="KW-1185">Reference proteome</keyword>
<evidence type="ECO:0000256" key="1">
    <source>
        <dbReference type="SAM" id="MobiDB-lite"/>
    </source>
</evidence>
<protein>
    <submittedName>
        <fullName evidence="3">Uncharacterized protein</fullName>
    </submittedName>
</protein>
<evidence type="ECO:0000313" key="3">
    <source>
        <dbReference type="EMBL" id="SLN13112.1"/>
    </source>
</evidence>
<feature type="compositionally biased region" description="Low complexity" evidence="1">
    <location>
        <begin position="237"/>
        <end position="255"/>
    </location>
</feature>
<organism evidence="3 4">
    <name type="scientific">Aquimixticola soesokkakensis</name>
    <dbReference type="NCBI Taxonomy" id="1519096"/>
    <lineage>
        <taxon>Bacteria</taxon>
        <taxon>Pseudomonadati</taxon>
        <taxon>Pseudomonadota</taxon>
        <taxon>Alphaproteobacteria</taxon>
        <taxon>Rhodobacterales</taxon>
        <taxon>Paracoccaceae</taxon>
        <taxon>Aquimixticola</taxon>
    </lineage>
</organism>
<feature type="chain" id="PRO_5013368678" evidence="2">
    <location>
        <begin position="23"/>
        <end position="749"/>
    </location>
</feature>
<evidence type="ECO:0000313" key="4">
    <source>
        <dbReference type="Proteomes" id="UP000193862"/>
    </source>
</evidence>
<gene>
    <name evidence="3" type="ORF">AQS8620_00169</name>
</gene>
<evidence type="ECO:0000256" key="2">
    <source>
        <dbReference type="SAM" id="SignalP"/>
    </source>
</evidence>
<dbReference type="Proteomes" id="UP000193862">
    <property type="component" value="Unassembled WGS sequence"/>
</dbReference>
<feature type="region of interest" description="Disordered" evidence="1">
    <location>
        <begin position="230"/>
        <end position="279"/>
    </location>
</feature>
<proteinExistence type="predicted"/>